<gene>
    <name evidence="1" type="ORF">POM88_049972</name>
</gene>
<evidence type="ECO:0000313" key="2">
    <source>
        <dbReference type="Proteomes" id="UP001237642"/>
    </source>
</evidence>
<accession>A0AAD8M115</accession>
<dbReference type="AlphaFoldDB" id="A0AAD8M115"/>
<comment type="caution">
    <text evidence="1">The sequence shown here is derived from an EMBL/GenBank/DDBJ whole genome shotgun (WGS) entry which is preliminary data.</text>
</comment>
<protein>
    <submittedName>
        <fullName evidence="1">Uncharacterized protein</fullName>
    </submittedName>
</protein>
<dbReference type="EMBL" id="JAUIZM010000011">
    <property type="protein sequence ID" value="KAK1356716.1"/>
    <property type="molecule type" value="Genomic_DNA"/>
</dbReference>
<sequence length="129" mass="14781">MLKKNYWDKVGLSPYNYKWSDCGAGMFVGGRLHWCLCLIVMNLWREIRELWAMNEYGVQESWIKISVDISKVNPQVPLHLQENNLVEMDNGQSFLVVSNSEAKEYNCTKVSISHSITEAGMGYVESLVS</sequence>
<name>A0AAD8M115_9APIA</name>
<reference evidence="1" key="2">
    <citation type="submission" date="2023-05" db="EMBL/GenBank/DDBJ databases">
        <authorList>
            <person name="Schelkunov M.I."/>
        </authorList>
    </citation>
    <scope>NUCLEOTIDE SEQUENCE</scope>
    <source>
        <strain evidence="1">Hsosn_3</strain>
        <tissue evidence="1">Leaf</tissue>
    </source>
</reference>
<evidence type="ECO:0000313" key="1">
    <source>
        <dbReference type="EMBL" id="KAK1356716.1"/>
    </source>
</evidence>
<proteinExistence type="predicted"/>
<keyword evidence="2" id="KW-1185">Reference proteome</keyword>
<organism evidence="1 2">
    <name type="scientific">Heracleum sosnowskyi</name>
    <dbReference type="NCBI Taxonomy" id="360622"/>
    <lineage>
        <taxon>Eukaryota</taxon>
        <taxon>Viridiplantae</taxon>
        <taxon>Streptophyta</taxon>
        <taxon>Embryophyta</taxon>
        <taxon>Tracheophyta</taxon>
        <taxon>Spermatophyta</taxon>
        <taxon>Magnoliopsida</taxon>
        <taxon>eudicotyledons</taxon>
        <taxon>Gunneridae</taxon>
        <taxon>Pentapetalae</taxon>
        <taxon>asterids</taxon>
        <taxon>campanulids</taxon>
        <taxon>Apiales</taxon>
        <taxon>Apiaceae</taxon>
        <taxon>Apioideae</taxon>
        <taxon>apioid superclade</taxon>
        <taxon>Tordylieae</taxon>
        <taxon>Tordyliinae</taxon>
        <taxon>Heracleum</taxon>
    </lineage>
</organism>
<dbReference type="Proteomes" id="UP001237642">
    <property type="component" value="Unassembled WGS sequence"/>
</dbReference>
<reference evidence="1" key="1">
    <citation type="submission" date="2023-02" db="EMBL/GenBank/DDBJ databases">
        <title>Genome of toxic invasive species Heracleum sosnowskyi carries increased number of genes despite the absence of recent whole-genome duplications.</title>
        <authorList>
            <person name="Schelkunov M."/>
            <person name="Shtratnikova V."/>
            <person name="Makarenko M."/>
            <person name="Klepikova A."/>
            <person name="Omelchenko D."/>
            <person name="Novikova G."/>
            <person name="Obukhova E."/>
            <person name="Bogdanov V."/>
            <person name="Penin A."/>
            <person name="Logacheva M."/>
        </authorList>
    </citation>
    <scope>NUCLEOTIDE SEQUENCE</scope>
    <source>
        <strain evidence="1">Hsosn_3</strain>
        <tissue evidence="1">Leaf</tissue>
    </source>
</reference>